<protein>
    <recommendedName>
        <fullName evidence="3">Transposase</fullName>
    </recommendedName>
</protein>
<dbReference type="RefSeq" id="WP_019233640.1">
    <property type="nucleotide sequence ID" value="NZ_JAPHPC010000001.1"/>
</dbReference>
<comment type="caution">
    <text evidence="1">The sequence shown here is derived from an EMBL/GenBank/DDBJ whole genome shotgun (WGS) entry which is preliminary data.</text>
</comment>
<gene>
    <name evidence="1" type="ORF">A6J39_014295</name>
</gene>
<keyword evidence="2" id="KW-1185">Reference proteome</keyword>
<name>A0AAX0WUP0_9GAMM</name>
<proteinExistence type="predicted"/>
<evidence type="ECO:0000313" key="1">
    <source>
        <dbReference type="EMBL" id="PNL62288.1"/>
    </source>
</evidence>
<sequence length="63" mass="7392">MFGKENNYHRRSLVETNMSRMNFILSDQMNARTPENQFTDLAIRCRIINKMNKLGLPKSVAVF</sequence>
<dbReference type="AlphaFoldDB" id="A0AAX0WUP0"/>
<accession>A0AAX0WUP0</accession>
<dbReference type="EMBL" id="NBTX02000004">
    <property type="protein sequence ID" value="PNL62288.1"/>
    <property type="molecule type" value="Genomic_DNA"/>
</dbReference>
<dbReference type="Proteomes" id="UP000192511">
    <property type="component" value="Unassembled WGS sequence"/>
</dbReference>
<organism evidence="1 2">
    <name type="scientific">Legionella anisa</name>
    <dbReference type="NCBI Taxonomy" id="28082"/>
    <lineage>
        <taxon>Bacteria</taxon>
        <taxon>Pseudomonadati</taxon>
        <taxon>Pseudomonadota</taxon>
        <taxon>Gammaproteobacteria</taxon>
        <taxon>Legionellales</taxon>
        <taxon>Legionellaceae</taxon>
        <taxon>Legionella</taxon>
    </lineage>
</organism>
<evidence type="ECO:0008006" key="3">
    <source>
        <dbReference type="Google" id="ProtNLM"/>
    </source>
</evidence>
<evidence type="ECO:0000313" key="2">
    <source>
        <dbReference type="Proteomes" id="UP000192511"/>
    </source>
</evidence>
<reference evidence="1" key="1">
    <citation type="submission" date="2017-12" db="EMBL/GenBank/DDBJ databases">
        <title>FDA dAtabase for Regulatory Grade micrObial Sequences (FDA-ARGOS): Supporting development and validation of Infectious Disease Dx tests.</title>
        <authorList>
            <person name="Kerrigan L."/>
            <person name="Tallon L.J."/>
            <person name="Sadzewicz L."/>
            <person name="Sengamalay N."/>
            <person name="Ott S."/>
            <person name="Godinez A."/>
            <person name="Nagaraj S."/>
            <person name="Vavikolanu K."/>
            <person name="Vyas G."/>
            <person name="Nadendla S."/>
            <person name="Aluvathingal J."/>
            <person name="Sichtig H."/>
        </authorList>
    </citation>
    <scope>NUCLEOTIDE SEQUENCE [LARGE SCALE GENOMIC DNA]</scope>
    <source>
        <strain evidence="1">FDAARGOS_200</strain>
    </source>
</reference>